<gene>
    <name evidence="2" type="primary">Dsec\GM22516</name>
    <name evidence="2" type="ORF">Dsec_GM22516</name>
</gene>
<dbReference type="PANTHER" id="PTHR13585">
    <property type="entry name" value="CHASCON, ISOFORM D-RELATED"/>
    <property type="match status" value="1"/>
</dbReference>
<dbReference type="HOGENOM" id="CLU_1733410_0_0_1"/>
<feature type="compositionally biased region" description="Low complexity" evidence="1">
    <location>
        <begin position="61"/>
        <end position="77"/>
    </location>
</feature>
<keyword evidence="3" id="KW-1185">Reference proteome</keyword>
<dbReference type="InterPro" id="IPR052824">
    <property type="entry name" value="m6A_RNA_Methylation_Regulator"/>
</dbReference>
<name>B4IKF1_DROSE</name>
<evidence type="ECO:0000313" key="3">
    <source>
        <dbReference type="Proteomes" id="UP000001292"/>
    </source>
</evidence>
<dbReference type="PANTHER" id="PTHR13585:SF19">
    <property type="entry name" value="ZINC FINGER CCCH DOMAIN-CONTAINING PROTEIN 13"/>
    <property type="match status" value="1"/>
</dbReference>
<reference evidence="2 3" key="1">
    <citation type="journal article" date="2007" name="Nature">
        <title>Evolution of genes and genomes on the Drosophila phylogeny.</title>
        <authorList>
            <consortium name="Drosophila 12 Genomes Consortium"/>
            <person name="Clark A.G."/>
            <person name="Eisen M.B."/>
            <person name="Smith D.R."/>
            <person name="Bergman C.M."/>
            <person name="Oliver B."/>
            <person name="Markow T.A."/>
            <person name="Kaufman T.C."/>
            <person name="Kellis M."/>
            <person name="Gelbart W."/>
            <person name="Iyer V.N."/>
            <person name="Pollard D.A."/>
            <person name="Sackton T.B."/>
            <person name="Larracuente A.M."/>
            <person name="Singh N.D."/>
            <person name="Abad J.P."/>
            <person name="Abt D.N."/>
            <person name="Adryan B."/>
            <person name="Aguade M."/>
            <person name="Akashi H."/>
            <person name="Anderson W.W."/>
            <person name="Aquadro C.F."/>
            <person name="Ardell D.H."/>
            <person name="Arguello R."/>
            <person name="Artieri C.G."/>
            <person name="Barbash D.A."/>
            <person name="Barker D."/>
            <person name="Barsanti P."/>
            <person name="Batterham P."/>
            <person name="Batzoglou S."/>
            <person name="Begun D."/>
            <person name="Bhutkar A."/>
            <person name="Blanco E."/>
            <person name="Bosak S.A."/>
            <person name="Bradley R.K."/>
            <person name="Brand A.D."/>
            <person name="Brent M.R."/>
            <person name="Brooks A.N."/>
            <person name="Brown R.H."/>
            <person name="Butlin R.K."/>
            <person name="Caggese C."/>
            <person name="Calvi B.R."/>
            <person name="Bernardo de Carvalho A."/>
            <person name="Caspi A."/>
            <person name="Castrezana S."/>
            <person name="Celniker S.E."/>
            <person name="Chang J.L."/>
            <person name="Chapple C."/>
            <person name="Chatterji S."/>
            <person name="Chinwalla A."/>
            <person name="Civetta A."/>
            <person name="Clifton S.W."/>
            <person name="Comeron J.M."/>
            <person name="Costello J.C."/>
            <person name="Coyne J.A."/>
            <person name="Daub J."/>
            <person name="David R.G."/>
            <person name="Delcher A.L."/>
            <person name="Delehaunty K."/>
            <person name="Do C.B."/>
            <person name="Ebling H."/>
            <person name="Edwards K."/>
            <person name="Eickbush T."/>
            <person name="Evans J.D."/>
            <person name="Filipski A."/>
            <person name="Findeiss S."/>
            <person name="Freyhult E."/>
            <person name="Fulton L."/>
            <person name="Fulton R."/>
            <person name="Garcia A.C."/>
            <person name="Gardiner A."/>
            <person name="Garfield D.A."/>
            <person name="Garvin B.E."/>
            <person name="Gibson G."/>
            <person name="Gilbert D."/>
            <person name="Gnerre S."/>
            <person name="Godfrey J."/>
            <person name="Good R."/>
            <person name="Gotea V."/>
            <person name="Gravely B."/>
            <person name="Greenberg A.J."/>
            <person name="Griffiths-Jones S."/>
            <person name="Gross S."/>
            <person name="Guigo R."/>
            <person name="Gustafson E.A."/>
            <person name="Haerty W."/>
            <person name="Hahn M.W."/>
            <person name="Halligan D.L."/>
            <person name="Halpern A.L."/>
            <person name="Halter G.M."/>
            <person name="Han M.V."/>
            <person name="Heger A."/>
            <person name="Hillier L."/>
            <person name="Hinrichs A.S."/>
            <person name="Holmes I."/>
            <person name="Hoskins R.A."/>
            <person name="Hubisz M.J."/>
            <person name="Hultmark D."/>
            <person name="Huntley M.A."/>
            <person name="Jaffe D.B."/>
            <person name="Jagadeeshan S."/>
            <person name="Jeck W.R."/>
            <person name="Johnson J."/>
            <person name="Jones C.D."/>
            <person name="Jordan W.C."/>
            <person name="Karpen G.H."/>
            <person name="Kataoka E."/>
            <person name="Keightley P.D."/>
            <person name="Kheradpour P."/>
            <person name="Kirkness E.F."/>
            <person name="Koerich L.B."/>
            <person name="Kristiansen K."/>
            <person name="Kudrna D."/>
            <person name="Kulathinal R.J."/>
            <person name="Kumar S."/>
            <person name="Kwok R."/>
            <person name="Lander E."/>
            <person name="Langley C.H."/>
            <person name="Lapoint R."/>
            <person name="Lazzaro B.P."/>
            <person name="Lee S.J."/>
            <person name="Levesque L."/>
            <person name="Li R."/>
            <person name="Lin C.F."/>
            <person name="Lin M.F."/>
            <person name="Lindblad-Toh K."/>
            <person name="Llopart A."/>
            <person name="Long M."/>
            <person name="Low L."/>
            <person name="Lozovsky E."/>
            <person name="Lu J."/>
            <person name="Luo M."/>
            <person name="Machado C.A."/>
            <person name="Makalowski W."/>
            <person name="Marzo M."/>
            <person name="Matsuda M."/>
            <person name="Matzkin L."/>
            <person name="McAllister B."/>
            <person name="McBride C.S."/>
            <person name="McKernan B."/>
            <person name="McKernan K."/>
            <person name="Mendez-Lago M."/>
            <person name="Minx P."/>
            <person name="Mollenhauer M.U."/>
            <person name="Montooth K."/>
            <person name="Mount S.M."/>
            <person name="Mu X."/>
            <person name="Myers E."/>
            <person name="Negre B."/>
            <person name="Newfeld S."/>
            <person name="Nielsen R."/>
            <person name="Noor M.A."/>
            <person name="O'Grady P."/>
            <person name="Pachter L."/>
            <person name="Papaceit M."/>
            <person name="Parisi M.J."/>
            <person name="Parisi M."/>
            <person name="Parts L."/>
            <person name="Pedersen J.S."/>
            <person name="Pesole G."/>
            <person name="Phillippy A.M."/>
            <person name="Ponting C.P."/>
            <person name="Pop M."/>
            <person name="Porcelli D."/>
            <person name="Powell J.R."/>
            <person name="Prohaska S."/>
            <person name="Pruitt K."/>
            <person name="Puig M."/>
            <person name="Quesneville H."/>
            <person name="Ram K.R."/>
            <person name="Rand D."/>
            <person name="Rasmussen M.D."/>
            <person name="Reed L.K."/>
            <person name="Reenan R."/>
            <person name="Reily A."/>
            <person name="Remington K.A."/>
            <person name="Rieger T.T."/>
            <person name="Ritchie M.G."/>
            <person name="Robin C."/>
            <person name="Rogers Y.H."/>
            <person name="Rohde C."/>
            <person name="Rozas J."/>
            <person name="Rubenfield M.J."/>
            <person name="Ruiz A."/>
            <person name="Russo S."/>
            <person name="Salzberg S.L."/>
            <person name="Sanchez-Gracia A."/>
            <person name="Saranga D.J."/>
            <person name="Sato H."/>
            <person name="Schaeffer S.W."/>
            <person name="Schatz M.C."/>
            <person name="Schlenke T."/>
            <person name="Schwartz R."/>
            <person name="Segarra C."/>
            <person name="Singh R.S."/>
            <person name="Sirot L."/>
            <person name="Sirota M."/>
            <person name="Sisneros N.B."/>
            <person name="Smith C.D."/>
            <person name="Smith T.F."/>
            <person name="Spieth J."/>
            <person name="Stage D.E."/>
            <person name="Stark A."/>
            <person name="Stephan W."/>
            <person name="Strausberg R.L."/>
            <person name="Strempel S."/>
            <person name="Sturgill D."/>
            <person name="Sutton G."/>
            <person name="Sutton G.G."/>
            <person name="Tao W."/>
            <person name="Teichmann S."/>
            <person name="Tobari Y.N."/>
            <person name="Tomimura Y."/>
            <person name="Tsolas J.M."/>
            <person name="Valente V.L."/>
            <person name="Venter E."/>
            <person name="Venter J.C."/>
            <person name="Vicario S."/>
            <person name="Vieira F.G."/>
            <person name="Vilella A.J."/>
            <person name="Villasante A."/>
            <person name="Walenz B."/>
            <person name="Wang J."/>
            <person name="Wasserman M."/>
            <person name="Watts T."/>
            <person name="Wilson D."/>
            <person name="Wilson R.K."/>
            <person name="Wing R.A."/>
            <person name="Wolfner M.F."/>
            <person name="Wong A."/>
            <person name="Wong G.K."/>
            <person name="Wu C.I."/>
            <person name="Wu G."/>
            <person name="Yamamoto D."/>
            <person name="Yang H.P."/>
            <person name="Yang S.P."/>
            <person name="Yorke J.A."/>
            <person name="Yoshida K."/>
            <person name="Zdobnov E."/>
            <person name="Zhang P."/>
            <person name="Zhang Y."/>
            <person name="Zimin A.V."/>
            <person name="Baldwin J."/>
            <person name="Abdouelleil A."/>
            <person name="Abdulkadir J."/>
            <person name="Abebe A."/>
            <person name="Abera B."/>
            <person name="Abreu J."/>
            <person name="Acer S.C."/>
            <person name="Aftuck L."/>
            <person name="Alexander A."/>
            <person name="An P."/>
            <person name="Anderson E."/>
            <person name="Anderson S."/>
            <person name="Arachi H."/>
            <person name="Azer M."/>
            <person name="Bachantsang P."/>
            <person name="Barry A."/>
            <person name="Bayul T."/>
            <person name="Berlin A."/>
            <person name="Bessette D."/>
            <person name="Bloom T."/>
            <person name="Blye J."/>
            <person name="Boguslavskiy L."/>
            <person name="Bonnet C."/>
            <person name="Boukhgalter B."/>
            <person name="Bourzgui I."/>
            <person name="Brown A."/>
            <person name="Cahill P."/>
            <person name="Channer S."/>
            <person name="Cheshatsang Y."/>
            <person name="Chuda L."/>
            <person name="Citroen M."/>
            <person name="Collymore A."/>
            <person name="Cooke P."/>
            <person name="Costello M."/>
            <person name="D'Aco K."/>
            <person name="Daza R."/>
            <person name="De Haan G."/>
            <person name="DeGray S."/>
            <person name="DeMaso C."/>
            <person name="Dhargay N."/>
            <person name="Dooley K."/>
            <person name="Dooley E."/>
            <person name="Doricent M."/>
            <person name="Dorje P."/>
            <person name="Dorjee K."/>
            <person name="Dupes A."/>
            <person name="Elong R."/>
            <person name="Falk J."/>
            <person name="Farina A."/>
            <person name="Faro S."/>
            <person name="Ferguson D."/>
            <person name="Fisher S."/>
            <person name="Foley C.D."/>
            <person name="Franke A."/>
            <person name="Friedrich D."/>
            <person name="Gadbois L."/>
            <person name="Gearin G."/>
            <person name="Gearin C.R."/>
            <person name="Giannoukos G."/>
            <person name="Goode T."/>
            <person name="Graham J."/>
            <person name="Grandbois E."/>
            <person name="Grewal S."/>
            <person name="Gyaltsen K."/>
            <person name="Hafez N."/>
            <person name="Hagos B."/>
            <person name="Hall J."/>
            <person name="Henson C."/>
            <person name="Hollinger A."/>
            <person name="Honan T."/>
            <person name="Huard M.D."/>
            <person name="Hughes L."/>
            <person name="Hurhula B."/>
            <person name="Husby M.E."/>
            <person name="Kamat A."/>
            <person name="Kanga B."/>
            <person name="Kashin S."/>
            <person name="Khazanovich D."/>
            <person name="Kisner P."/>
            <person name="Lance K."/>
            <person name="Lara M."/>
            <person name="Lee W."/>
            <person name="Lennon N."/>
            <person name="Letendre F."/>
            <person name="LeVine R."/>
            <person name="Lipovsky A."/>
            <person name="Liu X."/>
            <person name="Liu J."/>
            <person name="Liu S."/>
            <person name="Lokyitsang T."/>
            <person name="Lokyitsang Y."/>
            <person name="Lubonja R."/>
            <person name="Lui A."/>
            <person name="MacDonald P."/>
            <person name="Magnisalis V."/>
            <person name="Maru K."/>
            <person name="Matthews C."/>
            <person name="McCusker W."/>
            <person name="McDonough S."/>
            <person name="Mehta T."/>
            <person name="Meldrim J."/>
            <person name="Meneus L."/>
            <person name="Mihai O."/>
            <person name="Mihalev A."/>
            <person name="Mihova T."/>
            <person name="Mittelman R."/>
            <person name="Mlenga V."/>
            <person name="Montmayeur A."/>
            <person name="Mulrain L."/>
            <person name="Navidi A."/>
            <person name="Naylor J."/>
            <person name="Negash T."/>
            <person name="Nguyen T."/>
            <person name="Nguyen N."/>
            <person name="Nicol R."/>
            <person name="Norbu C."/>
            <person name="Norbu N."/>
            <person name="Novod N."/>
            <person name="O'Neill B."/>
            <person name="Osman S."/>
            <person name="Markiewicz E."/>
            <person name="Oyono O.L."/>
            <person name="Patti C."/>
            <person name="Phunkhang P."/>
            <person name="Pierre F."/>
            <person name="Priest M."/>
            <person name="Raghuraman S."/>
            <person name="Rege F."/>
            <person name="Reyes R."/>
            <person name="Rise C."/>
            <person name="Rogov P."/>
            <person name="Ross K."/>
            <person name="Ryan E."/>
            <person name="Settipalli S."/>
            <person name="Shea T."/>
            <person name="Sherpa N."/>
            <person name="Shi L."/>
            <person name="Shih D."/>
            <person name="Sparrow T."/>
            <person name="Spaulding J."/>
            <person name="Stalker J."/>
            <person name="Stange-Thomann N."/>
            <person name="Stavropoulos S."/>
            <person name="Stone C."/>
            <person name="Strader C."/>
            <person name="Tesfaye S."/>
            <person name="Thomson T."/>
            <person name="Thoulutsang Y."/>
            <person name="Thoulutsang D."/>
            <person name="Topham K."/>
            <person name="Topping I."/>
            <person name="Tsamla T."/>
            <person name="Vassiliev H."/>
            <person name="Vo A."/>
            <person name="Wangchuk T."/>
            <person name="Wangdi T."/>
            <person name="Weiand M."/>
            <person name="Wilkinson J."/>
            <person name="Wilson A."/>
            <person name="Yadav S."/>
            <person name="Young G."/>
            <person name="Yu Q."/>
            <person name="Zembek L."/>
            <person name="Zhong D."/>
            <person name="Zimmer A."/>
            <person name="Zwirko Z."/>
            <person name="Jaffe D.B."/>
            <person name="Alvarez P."/>
            <person name="Brockman W."/>
            <person name="Butler J."/>
            <person name="Chin C."/>
            <person name="Gnerre S."/>
            <person name="Grabherr M."/>
            <person name="Kleber M."/>
            <person name="Mauceli E."/>
            <person name="MacCallum I."/>
        </authorList>
    </citation>
    <scope>NUCLEOTIDE SEQUENCE [LARGE SCALE GENOMIC DNA]</scope>
    <source>
        <strain evidence="3">Rob3c / Tucson 14021-0248.25</strain>
    </source>
</reference>
<proteinExistence type="predicted"/>
<organism evidence="3">
    <name type="scientific">Drosophila sechellia</name>
    <name type="common">Fruit fly</name>
    <dbReference type="NCBI Taxonomy" id="7238"/>
    <lineage>
        <taxon>Eukaryota</taxon>
        <taxon>Metazoa</taxon>
        <taxon>Ecdysozoa</taxon>
        <taxon>Arthropoda</taxon>
        <taxon>Hexapoda</taxon>
        <taxon>Insecta</taxon>
        <taxon>Pterygota</taxon>
        <taxon>Neoptera</taxon>
        <taxon>Endopterygota</taxon>
        <taxon>Diptera</taxon>
        <taxon>Brachycera</taxon>
        <taxon>Muscomorpha</taxon>
        <taxon>Ephydroidea</taxon>
        <taxon>Drosophilidae</taxon>
        <taxon>Drosophila</taxon>
        <taxon>Sophophora</taxon>
    </lineage>
</organism>
<feature type="region of interest" description="Disordered" evidence="1">
    <location>
        <begin position="23"/>
        <end position="118"/>
    </location>
</feature>
<dbReference type="EMBL" id="CH480852">
    <property type="protein sequence ID" value="EDW51543.1"/>
    <property type="molecule type" value="Genomic_DNA"/>
</dbReference>
<protein>
    <submittedName>
        <fullName evidence="2">GM22516</fullName>
    </submittedName>
</protein>
<dbReference type="STRING" id="7238.B4IKF1"/>
<dbReference type="Proteomes" id="UP000001292">
    <property type="component" value="Unassembled WGS sequence"/>
</dbReference>
<sequence length="151" mass="15388">MEAALRHEAEERQKAINIYAAQSAAHLRSKEPSPIPPSVGSLGPPPPHHRLQIVSSVAQTGVQQPGPPSQQQQQQMSSGGGMVKNSGGPPAPGSIPVQHMISVDSMGQQSVSAKKESDHTMGIVSNAGVGLSSVPGGVIGISPVSSVAPSR</sequence>
<evidence type="ECO:0000313" key="2">
    <source>
        <dbReference type="EMBL" id="EDW51543.1"/>
    </source>
</evidence>
<accession>B4IKF1</accession>
<dbReference type="AlphaFoldDB" id="B4IKF1"/>
<evidence type="ECO:0000256" key="1">
    <source>
        <dbReference type="SAM" id="MobiDB-lite"/>
    </source>
</evidence>